<gene>
    <name evidence="2" type="ordered locus">Astex_1136</name>
</gene>
<dbReference type="AlphaFoldDB" id="E8RMJ2"/>
<feature type="domain" description="DUF1285" evidence="1">
    <location>
        <begin position="17"/>
        <end position="81"/>
    </location>
</feature>
<dbReference type="eggNOG" id="COG3816">
    <property type="taxonomic scope" value="Bacteria"/>
</dbReference>
<accession>E8RMJ2</accession>
<name>E8RMJ2_ASTEC</name>
<sequence>MNGWLTEAACFPDKDYPVESWQPSLCGAIDILIRRDGVWLHEGRPIARPALVRLFSRLLRRDAEGYVLVTPVEKLSIQVEDLPFRIIDFEGRVFRSDQGVSLPLSDTHPLVIDVKGEEWRPRMRVRGDLWGRLTRACAARLFETAELDGEIVRLKLDGQGFEIPVVSA</sequence>
<evidence type="ECO:0000259" key="1">
    <source>
        <dbReference type="Pfam" id="PF06938"/>
    </source>
</evidence>
<dbReference type="RefSeq" id="WP_013478644.1">
    <property type="nucleotide sequence ID" value="NC_014816.1"/>
</dbReference>
<dbReference type="HOGENOM" id="CLU_096796_1_0_5"/>
<dbReference type="Proteomes" id="UP000001492">
    <property type="component" value="Chromosome 1"/>
</dbReference>
<dbReference type="Pfam" id="PF06938">
    <property type="entry name" value="DUF1285_N"/>
    <property type="match status" value="1"/>
</dbReference>
<protein>
    <recommendedName>
        <fullName evidence="1">DUF1285 domain-containing protein</fullName>
    </recommendedName>
</protein>
<dbReference type="STRING" id="573065.Astex_1136"/>
<evidence type="ECO:0000313" key="3">
    <source>
        <dbReference type="Proteomes" id="UP000001492"/>
    </source>
</evidence>
<reference evidence="3" key="1">
    <citation type="submission" date="2010-12" db="EMBL/GenBank/DDBJ databases">
        <title>Complete sequence of chromosome 1 of Asticcacaulis excentricus CB 48.</title>
        <authorList>
            <consortium name="US DOE Joint Genome Institute"/>
            <person name="Lucas S."/>
            <person name="Copeland A."/>
            <person name="Lapidus A."/>
            <person name="Cheng J.-F."/>
            <person name="Bruce D."/>
            <person name="Goodwin L."/>
            <person name="Pitluck S."/>
            <person name="Teshima H."/>
            <person name="Davenport K."/>
            <person name="Detter J.C."/>
            <person name="Han C."/>
            <person name="Tapia R."/>
            <person name="Land M."/>
            <person name="Hauser L."/>
            <person name="Jeffries C."/>
            <person name="Kyrpides N."/>
            <person name="Ivanova N."/>
            <person name="Ovchinnikova G."/>
            <person name="Brun Y.V."/>
            <person name="Woyke T."/>
        </authorList>
    </citation>
    <scope>NUCLEOTIDE SEQUENCE [LARGE SCALE GENOMIC DNA]</scope>
    <source>
        <strain evidence="3">ATCC 15261 / DSM 4724 / KCTC 12464 / NCIMB 9791 / VKM B-1370 / CB 48</strain>
    </source>
</reference>
<proteinExistence type="predicted"/>
<dbReference type="EMBL" id="CP002395">
    <property type="protein sequence ID" value="ADU12812.1"/>
    <property type="molecule type" value="Genomic_DNA"/>
</dbReference>
<dbReference type="KEGG" id="aex:Astex_1136"/>
<dbReference type="InterPro" id="IPR048341">
    <property type="entry name" value="DUF1285_N"/>
</dbReference>
<evidence type="ECO:0000313" key="2">
    <source>
        <dbReference type="EMBL" id="ADU12812.1"/>
    </source>
</evidence>
<dbReference type="Gene3D" id="3.10.540.10">
    <property type="entry name" value="duf1285 like domain"/>
    <property type="match status" value="1"/>
</dbReference>
<dbReference type="OrthoDB" id="3078366at2"/>
<keyword evidence="3" id="KW-1185">Reference proteome</keyword>
<organism evidence="2 3">
    <name type="scientific">Asticcacaulis excentricus (strain ATCC 15261 / DSM 4724 / KCTC 12464 / NCIMB 9791 / VKM B-1370 / CB 48)</name>
    <dbReference type="NCBI Taxonomy" id="573065"/>
    <lineage>
        <taxon>Bacteria</taxon>
        <taxon>Pseudomonadati</taxon>
        <taxon>Pseudomonadota</taxon>
        <taxon>Alphaproteobacteria</taxon>
        <taxon>Caulobacterales</taxon>
        <taxon>Caulobacteraceae</taxon>
        <taxon>Asticcacaulis</taxon>
    </lineage>
</organism>